<protein>
    <submittedName>
        <fullName evidence="1">Uncharacterized protein</fullName>
    </submittedName>
</protein>
<gene>
    <name evidence="1" type="ordered locus">RD1_1845</name>
</gene>
<dbReference type="KEGG" id="rde:RD1_1845"/>
<sequence>MVDKMDQKAQPKHTLEEIFELSMAFLANPWIIWKNGDLTLKKTVLRLVFDKPLAYSKKTGFRTPQTSVIFRFLDDLTEKCKMVPGGGIEPPTRGFSIHCSTPELPGQHASTFYCCLSVLGGWQGCVQPIF</sequence>
<accession>Q168Y4</accession>
<reference evidence="1 2" key="1">
    <citation type="journal article" date="2007" name="J. Bacteriol.">
        <title>The complete genome sequence of Roseobacter denitrificans reveals a mixotrophic rather than photosynthetic metabolism.</title>
        <authorList>
            <person name="Swingley W.D."/>
            <person name="Sadekar S."/>
            <person name="Mastrian S.D."/>
            <person name="Matthies H.J."/>
            <person name="Hao J."/>
            <person name="Ramos H."/>
            <person name="Acharya C.R."/>
            <person name="Conrad A.L."/>
            <person name="Taylor H.L."/>
            <person name="Dejesa L.C."/>
            <person name="Shah M.K."/>
            <person name="O'huallachain M.E."/>
            <person name="Lince M.T."/>
            <person name="Blankenship R.E."/>
            <person name="Beatty J.T."/>
            <person name="Touchman J.W."/>
        </authorList>
    </citation>
    <scope>NUCLEOTIDE SEQUENCE [LARGE SCALE GENOMIC DNA]</scope>
    <source>
        <strain evidence="2">ATCC 33942 / OCh 114</strain>
    </source>
</reference>
<dbReference type="eggNOG" id="COG1961">
    <property type="taxonomic scope" value="Bacteria"/>
</dbReference>
<dbReference type="EMBL" id="CP000362">
    <property type="protein sequence ID" value="ABG31459.1"/>
    <property type="molecule type" value="Genomic_DNA"/>
</dbReference>
<organism evidence="1 2">
    <name type="scientific">Roseobacter denitrificans (strain ATCC 33942 / OCh 114)</name>
    <name type="common">Erythrobacter sp. (strain OCh 114)</name>
    <name type="synonym">Roseobacter denitrificans</name>
    <dbReference type="NCBI Taxonomy" id="375451"/>
    <lineage>
        <taxon>Bacteria</taxon>
        <taxon>Pseudomonadati</taxon>
        <taxon>Pseudomonadota</taxon>
        <taxon>Alphaproteobacteria</taxon>
        <taxon>Rhodobacterales</taxon>
        <taxon>Roseobacteraceae</taxon>
        <taxon>Roseobacter</taxon>
    </lineage>
</organism>
<name>Q168Y4_ROSDO</name>
<dbReference type="Proteomes" id="UP000007029">
    <property type="component" value="Chromosome"/>
</dbReference>
<evidence type="ECO:0000313" key="1">
    <source>
        <dbReference type="EMBL" id="ABG31459.1"/>
    </source>
</evidence>
<dbReference type="HOGENOM" id="CLU_1936531_0_0_5"/>
<proteinExistence type="predicted"/>
<evidence type="ECO:0000313" key="2">
    <source>
        <dbReference type="Proteomes" id="UP000007029"/>
    </source>
</evidence>
<dbReference type="AlphaFoldDB" id="Q168Y4"/>
<dbReference type="STRING" id="375451.RD1_1845"/>
<keyword evidence="2" id="KW-1185">Reference proteome</keyword>